<evidence type="ECO:0000259" key="10">
    <source>
        <dbReference type="PROSITE" id="PS50067"/>
    </source>
</evidence>
<comment type="caution">
    <text evidence="11">The sequence shown here is derived from an EMBL/GenBank/DDBJ whole genome shotgun (WGS) entry which is preliminary data.</text>
</comment>
<dbReference type="GO" id="GO:0007018">
    <property type="term" value="P:microtubule-based movement"/>
    <property type="evidence" value="ECO:0007669"/>
    <property type="project" value="InterPro"/>
</dbReference>
<evidence type="ECO:0000313" key="12">
    <source>
        <dbReference type="Proteomes" id="UP001208570"/>
    </source>
</evidence>
<accession>A0AAD9KEJ7</accession>
<name>A0AAD9KEJ7_9ANNE</name>
<feature type="coiled-coil region" evidence="8">
    <location>
        <begin position="380"/>
        <end position="407"/>
    </location>
</feature>
<dbReference type="SMART" id="SM00129">
    <property type="entry name" value="KISc"/>
    <property type="match status" value="1"/>
</dbReference>
<dbReference type="AlphaFoldDB" id="A0AAD9KEJ7"/>
<evidence type="ECO:0000256" key="4">
    <source>
        <dbReference type="ARBA" id="ARBA00023054"/>
    </source>
</evidence>
<dbReference type="PRINTS" id="PR00380">
    <property type="entry name" value="KINESINHEAVY"/>
</dbReference>
<dbReference type="InterPro" id="IPR027417">
    <property type="entry name" value="P-loop_NTPase"/>
</dbReference>
<sequence>MHSQRCAATLCSLHPQICRCASTFSSPNKALVQLQQKLILRVCVANVINNVITVSLRKQLASTETLYDKPTESVSVKAAAKIQPFLDDGKGKKIIRTSSDKVIVEDNGKEQTFKLDYAFGPHAKSTDIYQDSCDGLIKRALLGYNITVLVAGVSGSGKTYLLSGTEEEPGLAPCIISGLYNNINEVRGKKEVFVTSSFLEVVDEKLTDMLNPHPNQMNIREHPELGIYIDGLSELVAYSEADLLRLYIQGNRARKMGVKDGHAHRSGSTGIFYINIEEKQAGSNKVGLRSTITIVDLAGIDAYSGAKNVVSIISALKSGGSLDYRNSKVTRLLQESLGGNAITLMLLTLLPAEKYCQESLQSLQFAQTACSVKNKIKVNVDETQGLISDLREGIARLRNKIAQSSESNKEDVLKLEELIKDLQVAKKLTWQEKEKMARIYEEERKTNLANKGILDWVMDSARRDNKEIHEKIMLLQREKDQLTQEYKDKRKEVDDMKEELQNKIADYSKLAESGKANEKETKKRVTAIHELKEKLKRDTEVLKSLKKKLKDIQDKLKEENDAAQGITVTKGNPELRYKIEAEERRRIEVENKTLIAEELERMKMEAEHQKAEIQAQEAAKLECDLVDHKAEKSVVALKIQTLQQEKEHLQSDLDRTHKRHKDELEIQQLQHFQTFRQYREQFEQQKAILDQRYRKLLEDAVQDAVFLSSRNNLLMEESENLQKEIGELKDRLSVSEGKAPAKAK</sequence>
<feature type="binding site" evidence="7">
    <location>
        <begin position="152"/>
        <end position="159"/>
    </location>
    <ligand>
        <name>ATP</name>
        <dbReference type="ChEBI" id="CHEBI:30616"/>
    </ligand>
</feature>
<keyword evidence="3 7" id="KW-0067">ATP-binding</keyword>
<dbReference type="PANTHER" id="PTHR47968">
    <property type="entry name" value="CENTROMERE PROTEIN E"/>
    <property type="match status" value="1"/>
</dbReference>
<gene>
    <name evidence="11" type="ORF">LSH36_12g02042</name>
</gene>
<keyword evidence="6" id="KW-0206">Cytoskeleton</keyword>
<dbReference type="GO" id="GO:0003777">
    <property type="term" value="F:microtubule motor activity"/>
    <property type="evidence" value="ECO:0007669"/>
    <property type="project" value="InterPro"/>
</dbReference>
<evidence type="ECO:0000256" key="2">
    <source>
        <dbReference type="ARBA" id="ARBA00022741"/>
    </source>
</evidence>
<dbReference type="InterPro" id="IPR027640">
    <property type="entry name" value="Kinesin-like_fam"/>
</dbReference>
<protein>
    <recommendedName>
        <fullName evidence="10">Kinesin motor domain-containing protein</fullName>
    </recommendedName>
</protein>
<keyword evidence="4 8" id="KW-0175">Coiled coil</keyword>
<dbReference type="GO" id="GO:0008017">
    <property type="term" value="F:microtubule binding"/>
    <property type="evidence" value="ECO:0007669"/>
    <property type="project" value="InterPro"/>
</dbReference>
<dbReference type="InterPro" id="IPR001752">
    <property type="entry name" value="Kinesin_motor_dom"/>
</dbReference>
<feature type="region of interest" description="Disordered" evidence="9">
    <location>
        <begin position="725"/>
        <end position="744"/>
    </location>
</feature>
<comment type="subcellular location">
    <subcellularLocation>
        <location evidence="1">Cytoplasm</location>
        <location evidence="1">Cytoskeleton</location>
    </subcellularLocation>
</comment>
<evidence type="ECO:0000256" key="3">
    <source>
        <dbReference type="ARBA" id="ARBA00022840"/>
    </source>
</evidence>
<evidence type="ECO:0000256" key="5">
    <source>
        <dbReference type="ARBA" id="ARBA00023175"/>
    </source>
</evidence>
<dbReference type="Gene3D" id="3.40.850.10">
    <property type="entry name" value="Kinesin motor domain"/>
    <property type="match status" value="1"/>
</dbReference>
<comment type="similarity">
    <text evidence="7">Belongs to the TRAFAC class myosin-kinesin ATPase superfamily. Kinesin family.</text>
</comment>
<evidence type="ECO:0000256" key="9">
    <source>
        <dbReference type="SAM" id="MobiDB-lite"/>
    </source>
</evidence>
<evidence type="ECO:0000256" key="1">
    <source>
        <dbReference type="ARBA" id="ARBA00004245"/>
    </source>
</evidence>
<proteinExistence type="inferred from homology"/>
<feature type="domain" description="Kinesin motor" evidence="10">
    <location>
        <begin position="75"/>
        <end position="372"/>
    </location>
</feature>
<organism evidence="11 12">
    <name type="scientific">Paralvinella palmiformis</name>
    <dbReference type="NCBI Taxonomy" id="53620"/>
    <lineage>
        <taxon>Eukaryota</taxon>
        <taxon>Metazoa</taxon>
        <taxon>Spiralia</taxon>
        <taxon>Lophotrochozoa</taxon>
        <taxon>Annelida</taxon>
        <taxon>Polychaeta</taxon>
        <taxon>Sedentaria</taxon>
        <taxon>Canalipalpata</taxon>
        <taxon>Terebellida</taxon>
        <taxon>Terebelliformia</taxon>
        <taxon>Alvinellidae</taxon>
        <taxon>Paralvinella</taxon>
    </lineage>
</organism>
<keyword evidence="12" id="KW-1185">Reference proteome</keyword>
<keyword evidence="2 7" id="KW-0547">Nucleotide-binding</keyword>
<dbReference type="Pfam" id="PF00225">
    <property type="entry name" value="Kinesin"/>
    <property type="match status" value="1"/>
</dbReference>
<evidence type="ECO:0000256" key="7">
    <source>
        <dbReference type="PROSITE-ProRule" id="PRU00283"/>
    </source>
</evidence>
<dbReference type="GO" id="GO:0005856">
    <property type="term" value="C:cytoskeleton"/>
    <property type="evidence" value="ECO:0007669"/>
    <property type="project" value="UniProtKB-SubCell"/>
</dbReference>
<evidence type="ECO:0000256" key="6">
    <source>
        <dbReference type="ARBA" id="ARBA00023212"/>
    </source>
</evidence>
<dbReference type="Proteomes" id="UP001208570">
    <property type="component" value="Unassembled WGS sequence"/>
</dbReference>
<reference evidence="11" key="1">
    <citation type="journal article" date="2023" name="Mol. Biol. Evol.">
        <title>Third-Generation Sequencing Reveals the Adaptive Role of the Epigenome in Three Deep-Sea Polychaetes.</title>
        <authorList>
            <person name="Perez M."/>
            <person name="Aroh O."/>
            <person name="Sun Y."/>
            <person name="Lan Y."/>
            <person name="Juniper S.K."/>
            <person name="Young C.R."/>
            <person name="Angers B."/>
            <person name="Qian P.Y."/>
        </authorList>
    </citation>
    <scope>NUCLEOTIDE SEQUENCE</scope>
    <source>
        <strain evidence="11">P08H-3</strain>
    </source>
</reference>
<dbReference type="InterPro" id="IPR036961">
    <property type="entry name" value="Kinesin_motor_dom_sf"/>
</dbReference>
<dbReference type="GO" id="GO:0005524">
    <property type="term" value="F:ATP binding"/>
    <property type="evidence" value="ECO:0007669"/>
    <property type="project" value="UniProtKB-UniRule"/>
</dbReference>
<dbReference type="SUPFAM" id="SSF52540">
    <property type="entry name" value="P-loop containing nucleoside triphosphate hydrolases"/>
    <property type="match status" value="1"/>
</dbReference>
<evidence type="ECO:0000256" key="8">
    <source>
        <dbReference type="SAM" id="Coils"/>
    </source>
</evidence>
<dbReference type="EMBL" id="JAODUP010000012">
    <property type="protein sequence ID" value="KAK2169048.1"/>
    <property type="molecule type" value="Genomic_DNA"/>
</dbReference>
<evidence type="ECO:0000313" key="11">
    <source>
        <dbReference type="EMBL" id="KAK2169048.1"/>
    </source>
</evidence>
<keyword evidence="5 7" id="KW-0505">Motor protein</keyword>
<keyword evidence="6" id="KW-0963">Cytoplasm</keyword>
<dbReference type="PROSITE" id="PS50067">
    <property type="entry name" value="KINESIN_MOTOR_2"/>
    <property type="match status" value="1"/>
</dbReference>
<dbReference type="PANTHER" id="PTHR47968:SF75">
    <property type="entry name" value="CENTROMERE-ASSOCIATED PROTEIN E"/>
    <property type="match status" value="1"/>
</dbReference>